<evidence type="ECO:0000313" key="2">
    <source>
        <dbReference type="Proteomes" id="UP000198982"/>
    </source>
</evidence>
<keyword evidence="2" id="KW-1185">Reference proteome</keyword>
<dbReference type="EMBL" id="FNTJ01000003">
    <property type="protein sequence ID" value="SED31955.1"/>
    <property type="molecule type" value="Genomic_DNA"/>
</dbReference>
<sequence length="86" mass="9868">MTGTGGTFYFVIHPRGDRSEVQVIDLASCARTERIEWLAVNDQDFYERDLAIAHARGLAQKFGLRYVPFESRYDTELNESHSLTLD</sequence>
<gene>
    <name evidence="1" type="ORF">SAMN05216178_6766</name>
</gene>
<dbReference type="RefSeq" id="WP_092320743.1">
    <property type="nucleotide sequence ID" value="NZ_FNTJ01000003.1"/>
</dbReference>
<name>A0A1H4ZPZ1_9PSED</name>
<accession>A0A1H4ZPZ1</accession>
<dbReference type="Proteomes" id="UP000198982">
    <property type="component" value="Unassembled WGS sequence"/>
</dbReference>
<evidence type="ECO:0000313" key="1">
    <source>
        <dbReference type="EMBL" id="SED31955.1"/>
    </source>
</evidence>
<organism evidence="1 2">
    <name type="scientific">Pseudomonas saponiphila</name>
    <dbReference type="NCBI Taxonomy" id="556534"/>
    <lineage>
        <taxon>Bacteria</taxon>
        <taxon>Pseudomonadati</taxon>
        <taxon>Pseudomonadota</taxon>
        <taxon>Gammaproteobacteria</taxon>
        <taxon>Pseudomonadales</taxon>
        <taxon>Pseudomonadaceae</taxon>
        <taxon>Pseudomonas</taxon>
    </lineage>
</organism>
<dbReference type="AlphaFoldDB" id="A0A1H4ZPZ1"/>
<protein>
    <submittedName>
        <fullName evidence="1">Uncharacterized protein</fullName>
    </submittedName>
</protein>
<proteinExistence type="predicted"/>
<reference evidence="2" key="1">
    <citation type="submission" date="2016-10" db="EMBL/GenBank/DDBJ databases">
        <authorList>
            <person name="Varghese N."/>
            <person name="Submissions S."/>
        </authorList>
    </citation>
    <scope>NUCLEOTIDE SEQUENCE [LARGE SCALE GENOMIC DNA]</scope>
    <source>
        <strain evidence="2">DSM 9751</strain>
    </source>
</reference>